<organism evidence="1 2">
    <name type="scientific">Veronia pacifica</name>
    <dbReference type="NCBI Taxonomy" id="1080227"/>
    <lineage>
        <taxon>Bacteria</taxon>
        <taxon>Pseudomonadati</taxon>
        <taxon>Pseudomonadota</taxon>
        <taxon>Gammaproteobacteria</taxon>
        <taxon>Vibrionales</taxon>
        <taxon>Vibrionaceae</taxon>
        <taxon>Veronia</taxon>
    </lineage>
</organism>
<gene>
    <name evidence="1" type="ORF">A8L45_19670</name>
</gene>
<dbReference type="RefSeq" id="WP_068905064.1">
    <property type="nucleotide sequence ID" value="NZ_JBHUIF010000017.1"/>
</dbReference>
<protein>
    <submittedName>
        <fullName evidence="1">Uncharacterized protein</fullName>
    </submittedName>
</protein>
<dbReference type="Proteomes" id="UP000094936">
    <property type="component" value="Unassembled WGS sequence"/>
</dbReference>
<sequence>MSIEQQLAEVVSSANELTEEVSGKMGQIDLNIKQAKKDTQTAIQKLNEGNLDSLVLVKNQKGIDIGSGKTYQHFVCSYAGQSDNGDDVWMDLLHWSADYTGHVVEIKINSYHRGAHYGTSGRINVRYASRPGEKNTATIVINEEASNIVPYFKIFDSKGNEVISNSSGVYDVDYMDKITIKVLVKRYFQVNAIVTATKI</sequence>
<name>A0A1C3EBJ6_9GAMM</name>
<accession>A0A1C3EBJ6</accession>
<dbReference type="AlphaFoldDB" id="A0A1C3EBJ6"/>
<reference evidence="1 2" key="1">
    <citation type="submission" date="2016-05" db="EMBL/GenBank/DDBJ databases">
        <title>Genomic Taxonomy of the Vibrionaceae.</title>
        <authorList>
            <person name="Gomez-Gil B."/>
            <person name="Enciso-Ibarra J."/>
        </authorList>
    </citation>
    <scope>NUCLEOTIDE SEQUENCE [LARGE SCALE GENOMIC DNA]</scope>
    <source>
        <strain evidence="1 2">CAIM 1920</strain>
    </source>
</reference>
<evidence type="ECO:0000313" key="1">
    <source>
        <dbReference type="EMBL" id="ODA30626.1"/>
    </source>
</evidence>
<proteinExistence type="predicted"/>
<comment type="caution">
    <text evidence="1">The sequence shown here is derived from an EMBL/GenBank/DDBJ whole genome shotgun (WGS) entry which is preliminary data.</text>
</comment>
<dbReference type="EMBL" id="LYBM01000050">
    <property type="protein sequence ID" value="ODA30626.1"/>
    <property type="molecule type" value="Genomic_DNA"/>
</dbReference>
<dbReference type="STRING" id="1080227.A8L45_19670"/>
<keyword evidence="2" id="KW-1185">Reference proteome</keyword>
<evidence type="ECO:0000313" key="2">
    <source>
        <dbReference type="Proteomes" id="UP000094936"/>
    </source>
</evidence>